<sequence length="70" mass="8199">MDLTCCFPSFHRSRSDPRHEHPLAPCRLMLKEFQKSYQLLRKAQKTFLLGIMGYMRVRPVSEPNTTVSDT</sequence>
<dbReference type="EMBL" id="AL672113">
    <property type="protein sequence ID" value="CAD31620.1"/>
    <property type="molecule type" value="Genomic_DNA"/>
</dbReference>
<proteinExistence type="predicted"/>
<dbReference type="AlphaFoldDB" id="Q8KGQ3"/>
<name>Q8KGQ3_RHILI</name>
<reference evidence="1" key="1">
    <citation type="journal article" date="2002" name="J. Bacteriol.">
        <title>Comparative sequence analysis of the symbiosis island of Mesorhizobium loti strain R7A.</title>
        <authorList>
            <person name="Sullivan J.T."/>
            <person name="Trzebiatowski J.R."/>
            <person name="Cruickshank R.W."/>
            <person name="Gouzy J."/>
            <person name="Brown S.D."/>
            <person name="Elliot R.M."/>
            <person name="Fleetwood D.J."/>
            <person name="McCallum N.G."/>
            <person name="Rossbach U."/>
            <person name="Stuart G.S."/>
            <person name="Weaver J.E."/>
            <person name="Webby R.J."/>
            <person name="de Bruijn F.J."/>
            <person name="Ronson C.W."/>
        </authorList>
    </citation>
    <scope>NUCLEOTIDE SEQUENCE</scope>
    <source>
        <strain evidence="1">R7A</strain>
    </source>
</reference>
<organism evidence="1">
    <name type="scientific">Rhizobium loti</name>
    <name type="common">Mesorhizobium loti</name>
    <dbReference type="NCBI Taxonomy" id="381"/>
    <lineage>
        <taxon>Bacteria</taxon>
        <taxon>Pseudomonadati</taxon>
        <taxon>Pseudomonadota</taxon>
        <taxon>Alphaproteobacteria</taxon>
        <taxon>Hyphomicrobiales</taxon>
        <taxon>Phyllobacteriaceae</taxon>
        <taxon>Mesorhizobium</taxon>
    </lineage>
</organism>
<accession>Q8KGQ3</accession>
<protein>
    <submittedName>
        <fullName evidence="1">Uncharacterized protein</fullName>
    </submittedName>
</protein>
<evidence type="ECO:0000313" key="1">
    <source>
        <dbReference type="EMBL" id="CAD31620.1"/>
    </source>
</evidence>
<gene>
    <name evidence="1" type="primary">msi215</name>
</gene>